<evidence type="ECO:0000313" key="2">
    <source>
        <dbReference type="Proteomes" id="UP000050421"/>
    </source>
</evidence>
<sequence>MHTIEPHYGWRTNYIASEDPKSPFFGYQNSEVFFTDQIYNFLIHPQWDNIGSETLFIKLLFVDYDEGFAIIELFGEWNDLLQNDIMTLKREVIEVMIAEGVNKFIFIAENLLNFHGDLDAEDYYSEWQDELEEGWFAMVNVREHIQAEMSKFSIDQYLVLGGKLNDLSWRTRQPKQIFLKINELVSRRLGM</sequence>
<accession>A0A0P7Y3Z1</accession>
<dbReference type="AlphaFoldDB" id="A0A0P7Y3Z1"/>
<dbReference type="EMBL" id="LJXT01000156">
    <property type="protein sequence ID" value="KPQ08848.1"/>
    <property type="molecule type" value="Genomic_DNA"/>
</dbReference>
<organism evidence="1 2">
    <name type="scientific">Algoriphagus marincola HL-49</name>
    <dbReference type="NCBI Taxonomy" id="1305737"/>
    <lineage>
        <taxon>Bacteria</taxon>
        <taxon>Pseudomonadati</taxon>
        <taxon>Bacteroidota</taxon>
        <taxon>Cytophagia</taxon>
        <taxon>Cytophagales</taxon>
        <taxon>Cyclobacteriaceae</taxon>
        <taxon>Algoriphagus</taxon>
    </lineage>
</organism>
<gene>
    <name evidence="1" type="ORF">HLUCCX10_16920</name>
</gene>
<proteinExistence type="predicted"/>
<reference evidence="1 2" key="1">
    <citation type="submission" date="2015-09" db="EMBL/GenBank/DDBJ databases">
        <title>Identification and resolution of microdiversity through metagenomic sequencing of parallel consortia.</title>
        <authorList>
            <person name="Nelson W.C."/>
            <person name="Romine M.F."/>
            <person name="Lindemann S.R."/>
        </authorList>
    </citation>
    <scope>NUCLEOTIDE SEQUENCE [LARGE SCALE GENOMIC DNA]</scope>
    <source>
        <strain evidence="1">HL-49</strain>
    </source>
</reference>
<dbReference type="eggNOG" id="ENOG502ZAIK">
    <property type="taxonomic scope" value="Bacteria"/>
</dbReference>
<dbReference type="STRING" id="1305737.GCA_000526355_01564"/>
<comment type="caution">
    <text evidence="1">The sequence shown here is derived from an EMBL/GenBank/DDBJ whole genome shotgun (WGS) entry which is preliminary data.</text>
</comment>
<name>A0A0P7Y3Z1_9BACT</name>
<dbReference type="PATRIC" id="fig|1305737.6.peg.398"/>
<evidence type="ECO:0000313" key="1">
    <source>
        <dbReference type="EMBL" id="KPQ08848.1"/>
    </source>
</evidence>
<dbReference type="Proteomes" id="UP000050421">
    <property type="component" value="Unassembled WGS sequence"/>
</dbReference>
<protein>
    <submittedName>
        <fullName evidence="1">Uncharacterized protein</fullName>
    </submittedName>
</protein>